<comment type="caution">
    <text evidence="1">The sequence shown here is derived from an EMBL/GenBank/DDBJ whole genome shotgun (WGS) entry which is preliminary data.</text>
</comment>
<reference evidence="1 2" key="1">
    <citation type="submission" date="2020-01" db="EMBL/GenBank/DDBJ databases">
        <title>Novel species isolated from a subtropical stream in China.</title>
        <authorList>
            <person name="Lu H."/>
        </authorList>
    </citation>
    <scope>NUCLEOTIDE SEQUENCE [LARGE SCALE GENOMIC DNA]</scope>
    <source>
        <strain evidence="1 2">FT82W</strain>
    </source>
</reference>
<gene>
    <name evidence="1" type="ORF">GTP91_19340</name>
</gene>
<sequence>MESRVGSNIDPEVALEKLHQLQSEGGDLGAKYWLDISQLLKQAAEFQERTLSAEEKLRQIRQVVADKGASSV</sequence>
<evidence type="ECO:0000313" key="2">
    <source>
        <dbReference type="Proteomes" id="UP000470302"/>
    </source>
</evidence>
<organism evidence="1 2">
    <name type="scientific">Duganella vulcania</name>
    <dbReference type="NCBI Taxonomy" id="2692166"/>
    <lineage>
        <taxon>Bacteria</taxon>
        <taxon>Pseudomonadati</taxon>
        <taxon>Pseudomonadota</taxon>
        <taxon>Betaproteobacteria</taxon>
        <taxon>Burkholderiales</taxon>
        <taxon>Oxalobacteraceae</taxon>
        <taxon>Telluria group</taxon>
        <taxon>Duganella</taxon>
    </lineage>
</organism>
<protein>
    <submittedName>
        <fullName evidence="1">Uncharacterized protein</fullName>
    </submittedName>
</protein>
<dbReference type="Proteomes" id="UP000470302">
    <property type="component" value="Unassembled WGS sequence"/>
</dbReference>
<dbReference type="AlphaFoldDB" id="A0A845G981"/>
<evidence type="ECO:0000313" key="1">
    <source>
        <dbReference type="EMBL" id="MYM89318.1"/>
    </source>
</evidence>
<proteinExistence type="predicted"/>
<dbReference type="EMBL" id="WWCW01000071">
    <property type="protein sequence ID" value="MYM89318.1"/>
    <property type="molecule type" value="Genomic_DNA"/>
</dbReference>
<accession>A0A845G981</accession>
<name>A0A845G981_9BURK</name>